<evidence type="ECO:0000256" key="6">
    <source>
        <dbReference type="ARBA" id="ARBA00023136"/>
    </source>
</evidence>
<keyword evidence="4 7" id="KW-0812">Transmembrane</keyword>
<dbReference type="InterPro" id="IPR003370">
    <property type="entry name" value="Chromate_transpt"/>
</dbReference>
<dbReference type="InterPro" id="IPR014047">
    <property type="entry name" value="Chr_Tranpt_l_chain"/>
</dbReference>
<dbReference type="EMBL" id="WSTA01000001">
    <property type="protein sequence ID" value="MWB97021.1"/>
    <property type="molecule type" value="Genomic_DNA"/>
</dbReference>
<feature type="transmembrane region" description="Helical" evidence="7">
    <location>
        <begin position="393"/>
        <end position="412"/>
    </location>
</feature>
<dbReference type="PANTHER" id="PTHR33567">
    <property type="entry name" value="CHROMATE ION TRANSPORTER (EUROFUNG)"/>
    <property type="match status" value="1"/>
</dbReference>
<feature type="transmembrane region" description="Helical" evidence="7">
    <location>
        <begin position="141"/>
        <end position="163"/>
    </location>
</feature>
<feature type="transmembrane region" description="Helical" evidence="7">
    <location>
        <begin position="268"/>
        <end position="286"/>
    </location>
</feature>
<dbReference type="Proteomes" id="UP000438182">
    <property type="component" value="Unassembled WGS sequence"/>
</dbReference>
<evidence type="ECO:0000256" key="1">
    <source>
        <dbReference type="ARBA" id="ARBA00004651"/>
    </source>
</evidence>
<feature type="transmembrane region" description="Helical" evidence="7">
    <location>
        <begin position="175"/>
        <end position="201"/>
    </location>
</feature>
<evidence type="ECO:0000256" key="3">
    <source>
        <dbReference type="ARBA" id="ARBA00022475"/>
    </source>
</evidence>
<evidence type="ECO:0000313" key="9">
    <source>
        <dbReference type="Proteomes" id="UP000438182"/>
    </source>
</evidence>
<evidence type="ECO:0000256" key="2">
    <source>
        <dbReference type="ARBA" id="ARBA00005262"/>
    </source>
</evidence>
<evidence type="ECO:0000256" key="7">
    <source>
        <dbReference type="SAM" id="Phobius"/>
    </source>
</evidence>
<protein>
    <submittedName>
        <fullName evidence="8">Chromate efflux transporter</fullName>
    </submittedName>
</protein>
<dbReference type="Pfam" id="PF02417">
    <property type="entry name" value="Chromate_transp"/>
    <property type="match status" value="2"/>
</dbReference>
<feature type="transmembrane region" description="Helical" evidence="7">
    <location>
        <begin position="235"/>
        <end position="256"/>
    </location>
</feature>
<comment type="similarity">
    <text evidence="2">Belongs to the chromate ion transporter (CHR) (TC 2.A.51) family.</text>
</comment>
<dbReference type="GO" id="GO:0005886">
    <property type="term" value="C:plasma membrane"/>
    <property type="evidence" value="ECO:0007669"/>
    <property type="project" value="UniProtKB-SubCell"/>
</dbReference>
<keyword evidence="6 7" id="KW-0472">Membrane</keyword>
<feature type="transmembrane region" description="Helical" evidence="7">
    <location>
        <begin position="419"/>
        <end position="437"/>
    </location>
</feature>
<comment type="subcellular location">
    <subcellularLocation>
        <location evidence="1">Cell membrane</location>
        <topology evidence="1">Multi-pass membrane protein</topology>
    </subcellularLocation>
</comment>
<feature type="transmembrane region" description="Helical" evidence="7">
    <location>
        <begin position="369"/>
        <end position="387"/>
    </location>
</feature>
<name>A0A6I4NSC2_9MICO</name>
<evidence type="ECO:0000256" key="5">
    <source>
        <dbReference type="ARBA" id="ARBA00022989"/>
    </source>
</evidence>
<sequence length="438" mass="43776">MCAECSAARTPFTSCGQNRGVDDPAHPGAPDDHPGAPGEVFSAFLRLGLTSFGGPIAHLGYFRAELVERRRWIADRDYAELVALAQFLPGPASSQVGFALGLRRAGWRGALAAWSAFTLPSAVLMVAVALGAPLFGSTVGAGILLGLQLVAVAVVAHAVLGMARTLAPDAARASIAVGAAVLVLLTGLAFAPVLAIALGALAGLRWCRDAFASDDAGASSAAPATASGFGVSRRAGLVALSVFAALLVALPAAAALLPGSLLDLADGFFRAGALVFGGGHVVLPLLEGVAVDGGLVTPAEFLAGYGAAQAVPGPLFTFAAYLGAFAAPWPLALVSAAIALVAVFLPGMLLLVAALPFWDRLRARPAARAAMAGANAAVVGVLGAALYDPVFTTAVTDPASFALALACFALLVAWRIPPWVVVIVGAAGGVLLALAQGG</sequence>
<dbReference type="PANTHER" id="PTHR33567:SF3">
    <property type="entry name" value="CHROMATE ION TRANSPORTER (EUROFUNG)"/>
    <property type="match status" value="1"/>
</dbReference>
<accession>A0A6I4NSC2</accession>
<dbReference type="GO" id="GO:0015109">
    <property type="term" value="F:chromate transmembrane transporter activity"/>
    <property type="evidence" value="ECO:0007669"/>
    <property type="project" value="InterPro"/>
</dbReference>
<dbReference type="AlphaFoldDB" id="A0A6I4NSC2"/>
<dbReference type="NCBIfam" id="TIGR00937">
    <property type="entry name" value="2A51"/>
    <property type="match status" value="1"/>
</dbReference>
<keyword evidence="3" id="KW-1003">Cell membrane</keyword>
<comment type="caution">
    <text evidence="8">The sequence shown here is derived from an EMBL/GenBank/DDBJ whole genome shotgun (WGS) entry which is preliminary data.</text>
</comment>
<proteinExistence type="inferred from homology"/>
<feature type="transmembrane region" description="Helical" evidence="7">
    <location>
        <begin position="111"/>
        <end position="135"/>
    </location>
</feature>
<gene>
    <name evidence="8" type="primary">chrA</name>
    <name evidence="8" type="ORF">GB864_00390</name>
</gene>
<reference evidence="8 9" key="1">
    <citation type="submission" date="2019-12" db="EMBL/GenBank/DDBJ databases">
        <authorList>
            <person name="Kim Y.S."/>
        </authorList>
    </citation>
    <scope>NUCLEOTIDE SEQUENCE [LARGE SCALE GENOMIC DNA]</scope>
    <source>
        <strain evidence="8 9">MMS17-SY077</strain>
    </source>
</reference>
<evidence type="ECO:0000313" key="8">
    <source>
        <dbReference type="EMBL" id="MWB97021.1"/>
    </source>
</evidence>
<evidence type="ECO:0000256" key="4">
    <source>
        <dbReference type="ARBA" id="ARBA00022692"/>
    </source>
</evidence>
<keyword evidence="5 7" id="KW-1133">Transmembrane helix</keyword>
<keyword evidence="9" id="KW-1185">Reference proteome</keyword>
<feature type="transmembrane region" description="Helical" evidence="7">
    <location>
        <begin position="331"/>
        <end position="357"/>
    </location>
</feature>
<organism evidence="8 9">
    <name type="scientific">Agromyces seonyuensis</name>
    <dbReference type="NCBI Taxonomy" id="2662446"/>
    <lineage>
        <taxon>Bacteria</taxon>
        <taxon>Bacillati</taxon>
        <taxon>Actinomycetota</taxon>
        <taxon>Actinomycetes</taxon>
        <taxon>Micrococcales</taxon>
        <taxon>Microbacteriaceae</taxon>
        <taxon>Agromyces</taxon>
    </lineage>
</organism>
<dbReference type="PIRSF" id="PIRSF004810">
    <property type="entry name" value="ChrA"/>
    <property type="match status" value="1"/>
</dbReference>